<dbReference type="Gene3D" id="1.10.287.1490">
    <property type="match status" value="1"/>
</dbReference>
<reference evidence="2 3" key="1">
    <citation type="journal article" date="2016" name="Genome Announc.">
        <title>Complete Genome Sequences of Aerococcus christensenii CCUG 28831T, Aerococcus sanguinicola CCUG 43001T, Aerococcus urinae CCUG 36881T, Aerococcus urinaeequi CCUG 28094T, Aerococcus urinaehominis CCUG 42038 BT, and Aerococcus viridans CCUG 4311T.</title>
        <authorList>
            <person name="Carkaci D."/>
            <person name="Dargis R."/>
            <person name="Nielsen X.C."/>
            <person name="Skovgaard O."/>
            <person name="Fuursted K."/>
            <person name="Christensen J.J."/>
        </authorList>
    </citation>
    <scope>NUCLEOTIDE SEQUENCE [LARGE SCALE GENOMIC DNA]</scope>
    <source>
        <strain evidence="2 3">CCUG43001</strain>
    </source>
</reference>
<name>A0A0X8F9X8_9LACT</name>
<keyword evidence="1" id="KW-0175">Coiled coil</keyword>
<dbReference type="EMBL" id="CP014160">
    <property type="protein sequence ID" value="AMB93283.1"/>
    <property type="molecule type" value="Genomic_DNA"/>
</dbReference>
<organism evidence="2 3">
    <name type="scientific">Aerococcus sanguinicola</name>
    <dbReference type="NCBI Taxonomy" id="119206"/>
    <lineage>
        <taxon>Bacteria</taxon>
        <taxon>Bacillati</taxon>
        <taxon>Bacillota</taxon>
        <taxon>Bacilli</taxon>
        <taxon>Lactobacillales</taxon>
        <taxon>Aerococcaceae</taxon>
        <taxon>Aerococcus</taxon>
    </lineage>
</organism>
<sequence length="291" mass="33626">MNKLTLSDDINRIETEIQFYKEQAGQSIWEIGRRLNHVKEYDLVHGEFGEWLRKIGINQRIANQFMKVANEIPNSSTYSNLGSTALYLIATLPEEEKQIQLDLAEEGNPSTVKELRELKKSLKEKDNEIESLSETIYELNDRPPTVITKTVTKEVTPDDYDGLKSDVKQLSERNRQLEQQLKEMMAKRQEVDRKSDEYDKLNQAIQEMQGQMTKGQKQIAAQKEVYDLVRKGNELIEELAPLSYLIDTENVLANDYAQKPIKKIIDNLRKISDRLEDHITNVTLEGEIIDG</sequence>
<dbReference type="KEGG" id="asan:AWM72_00105"/>
<reference evidence="3" key="2">
    <citation type="submission" date="2016-01" db="EMBL/GenBank/DDBJ databases">
        <title>Six Aerococcus type strain genome sequencing and assembly using PacBio and Illumina Hiseq.</title>
        <authorList>
            <person name="Carkaci D."/>
            <person name="Dargis R."/>
            <person name="Nielsen X.C."/>
            <person name="Skovgaard O."/>
            <person name="Fuursted K."/>
            <person name="Christensen J.J."/>
        </authorList>
    </citation>
    <scope>NUCLEOTIDE SEQUENCE [LARGE SCALE GENOMIC DNA]</scope>
    <source>
        <strain evidence="3">CCUG43001</strain>
    </source>
</reference>
<accession>A0A0X8F9X8</accession>
<evidence type="ECO:0000313" key="3">
    <source>
        <dbReference type="Proteomes" id="UP000069912"/>
    </source>
</evidence>
<evidence type="ECO:0008006" key="4">
    <source>
        <dbReference type="Google" id="ProtNLM"/>
    </source>
</evidence>
<dbReference type="InterPro" id="IPR021451">
    <property type="entry name" value="DUF3102"/>
</dbReference>
<evidence type="ECO:0000313" key="2">
    <source>
        <dbReference type="EMBL" id="AMB93283.1"/>
    </source>
</evidence>
<protein>
    <recommendedName>
        <fullName evidence="4">DUF3102 domain-containing protein</fullName>
    </recommendedName>
</protein>
<dbReference type="Pfam" id="PF11300">
    <property type="entry name" value="DUF3102"/>
    <property type="match status" value="1"/>
</dbReference>
<proteinExistence type="predicted"/>
<evidence type="ECO:0000256" key="1">
    <source>
        <dbReference type="SAM" id="Coils"/>
    </source>
</evidence>
<feature type="coiled-coil region" evidence="1">
    <location>
        <begin position="112"/>
        <end position="218"/>
    </location>
</feature>
<dbReference type="RefSeq" id="WP_067971404.1">
    <property type="nucleotide sequence ID" value="NZ_CAJHKM010000003.1"/>
</dbReference>
<dbReference type="GeneID" id="92902475"/>
<gene>
    <name evidence="2" type="ORF">AWM72_00105</name>
</gene>
<keyword evidence="3" id="KW-1185">Reference proteome</keyword>
<dbReference type="Proteomes" id="UP000069912">
    <property type="component" value="Chromosome"/>
</dbReference>
<dbReference type="AlphaFoldDB" id="A0A0X8F9X8"/>